<keyword evidence="5 8" id="KW-0812">Transmembrane</keyword>
<evidence type="ECO:0000256" key="7">
    <source>
        <dbReference type="ARBA" id="ARBA00023136"/>
    </source>
</evidence>
<organism evidence="9 10">
    <name type="scientific">Pigmentiphaga aceris</name>
    <dbReference type="NCBI Taxonomy" id="1940612"/>
    <lineage>
        <taxon>Bacteria</taxon>
        <taxon>Pseudomonadati</taxon>
        <taxon>Pseudomonadota</taxon>
        <taxon>Betaproteobacteria</taxon>
        <taxon>Burkholderiales</taxon>
        <taxon>Alcaligenaceae</taxon>
        <taxon>Pigmentiphaga</taxon>
    </lineage>
</organism>
<dbReference type="PANTHER" id="PTHR36838">
    <property type="entry name" value="AUXIN EFFLUX CARRIER FAMILY PROTEIN"/>
    <property type="match status" value="1"/>
</dbReference>
<feature type="transmembrane region" description="Helical" evidence="8">
    <location>
        <begin position="194"/>
        <end position="215"/>
    </location>
</feature>
<feature type="transmembrane region" description="Helical" evidence="8">
    <location>
        <begin position="65"/>
        <end position="84"/>
    </location>
</feature>
<protein>
    <submittedName>
        <fullName evidence="9">AEC family transporter</fullName>
    </submittedName>
</protein>
<reference evidence="9 10" key="1">
    <citation type="submission" date="2019-08" db="EMBL/GenBank/DDBJ databases">
        <title>Amphibian skin-associated Pigmentiphaga: genome sequence and occurrence across geography and hosts.</title>
        <authorList>
            <person name="Bletz M.C."/>
            <person name="Bunk B."/>
            <person name="Sproeer C."/>
            <person name="Biwer P."/>
            <person name="Reiter S."/>
            <person name="Rabemananjara F.C.E."/>
            <person name="Schulz S."/>
            <person name="Overmann J."/>
            <person name="Vences M."/>
        </authorList>
    </citation>
    <scope>NUCLEOTIDE SEQUENCE [LARGE SCALE GENOMIC DNA]</scope>
    <source>
        <strain evidence="9 10">Mada1488</strain>
    </source>
</reference>
<feature type="transmembrane region" description="Helical" evidence="8">
    <location>
        <begin position="124"/>
        <end position="145"/>
    </location>
</feature>
<name>A0A5C0B3Y7_9BURK</name>
<dbReference type="EMBL" id="CP043046">
    <property type="protein sequence ID" value="QEI08566.1"/>
    <property type="molecule type" value="Genomic_DNA"/>
</dbReference>
<feature type="transmembrane region" description="Helical" evidence="8">
    <location>
        <begin position="263"/>
        <end position="284"/>
    </location>
</feature>
<dbReference type="AlphaFoldDB" id="A0A5C0B3Y7"/>
<evidence type="ECO:0000256" key="4">
    <source>
        <dbReference type="ARBA" id="ARBA00022475"/>
    </source>
</evidence>
<keyword evidence="3" id="KW-0813">Transport</keyword>
<dbReference type="KEGG" id="pacr:FXN63_24040"/>
<accession>A0A5C0B3Y7</accession>
<keyword evidence="10" id="KW-1185">Reference proteome</keyword>
<evidence type="ECO:0000313" key="9">
    <source>
        <dbReference type="EMBL" id="QEI08566.1"/>
    </source>
</evidence>
<evidence type="ECO:0000256" key="5">
    <source>
        <dbReference type="ARBA" id="ARBA00022692"/>
    </source>
</evidence>
<dbReference type="InterPro" id="IPR038770">
    <property type="entry name" value="Na+/solute_symporter_sf"/>
</dbReference>
<feature type="transmembrane region" description="Helical" evidence="8">
    <location>
        <begin position="296"/>
        <end position="316"/>
    </location>
</feature>
<dbReference type="Proteomes" id="UP000325161">
    <property type="component" value="Chromosome"/>
</dbReference>
<dbReference type="GO" id="GO:0005886">
    <property type="term" value="C:plasma membrane"/>
    <property type="evidence" value="ECO:0007669"/>
    <property type="project" value="UniProtKB-SubCell"/>
</dbReference>
<dbReference type="RefSeq" id="WP_148818037.1">
    <property type="nucleotide sequence ID" value="NZ_CP043046.1"/>
</dbReference>
<dbReference type="Gene3D" id="1.20.1530.20">
    <property type="match status" value="1"/>
</dbReference>
<keyword evidence="4" id="KW-1003">Cell membrane</keyword>
<evidence type="ECO:0000256" key="1">
    <source>
        <dbReference type="ARBA" id="ARBA00004651"/>
    </source>
</evidence>
<feature type="transmembrane region" description="Helical" evidence="8">
    <location>
        <begin position="235"/>
        <end position="257"/>
    </location>
</feature>
<evidence type="ECO:0000256" key="8">
    <source>
        <dbReference type="SAM" id="Phobius"/>
    </source>
</evidence>
<comment type="subcellular location">
    <subcellularLocation>
        <location evidence="1">Cell membrane</location>
        <topology evidence="1">Multi-pass membrane protein</topology>
    </subcellularLocation>
</comment>
<proteinExistence type="inferred from homology"/>
<feature type="transmembrane region" description="Helical" evidence="8">
    <location>
        <begin position="166"/>
        <end position="188"/>
    </location>
</feature>
<gene>
    <name evidence="9" type="ORF">FXN63_24040</name>
</gene>
<dbReference type="GO" id="GO:0055085">
    <property type="term" value="P:transmembrane transport"/>
    <property type="evidence" value="ECO:0007669"/>
    <property type="project" value="InterPro"/>
</dbReference>
<dbReference type="PANTHER" id="PTHR36838:SF3">
    <property type="entry name" value="TRANSPORTER AUXIN EFFLUX CARRIER EC FAMILY"/>
    <property type="match status" value="1"/>
</dbReference>
<evidence type="ECO:0000256" key="3">
    <source>
        <dbReference type="ARBA" id="ARBA00022448"/>
    </source>
</evidence>
<sequence length="319" mass="33076">MFALLNVAFPVFALIFIGYGCRRRGILGPQSSRELSRFVIYLGLPALLFNATSSLEPANLANGSFIAAFALGMVVTFLIAGALARRRGANTIDAIIEGLGAAYPNAGFMGLPICLLAFGQPGLLPGLIATLMTACVLFAAAIVLIETRLHAGVSVLQSLRKVGGSLIRNPILIGPVLGTLLAATGWHLPDGVRQLFNLLGGSAGPCALVSLGLFLAEPQSAEPAPGTRDGALRAVAPLVGLKLLLQPAVTGVLVYWVMPQPPVWAACAVLMSALPIGTGPFMLAELYKRDATAMSRAILVSTVVSLFTVSALLVALTGH</sequence>
<comment type="similarity">
    <text evidence="2">Belongs to the auxin efflux carrier (TC 2.A.69) family.</text>
</comment>
<keyword evidence="7 8" id="KW-0472">Membrane</keyword>
<dbReference type="Pfam" id="PF03547">
    <property type="entry name" value="Mem_trans"/>
    <property type="match status" value="1"/>
</dbReference>
<feature type="transmembrane region" description="Helical" evidence="8">
    <location>
        <begin position="96"/>
        <end position="118"/>
    </location>
</feature>
<feature type="transmembrane region" description="Helical" evidence="8">
    <location>
        <begin position="34"/>
        <end position="53"/>
    </location>
</feature>
<dbReference type="OrthoDB" id="3435874at2"/>
<evidence type="ECO:0000256" key="6">
    <source>
        <dbReference type="ARBA" id="ARBA00022989"/>
    </source>
</evidence>
<evidence type="ECO:0000256" key="2">
    <source>
        <dbReference type="ARBA" id="ARBA00010145"/>
    </source>
</evidence>
<evidence type="ECO:0000313" key="10">
    <source>
        <dbReference type="Proteomes" id="UP000325161"/>
    </source>
</evidence>
<dbReference type="InterPro" id="IPR004776">
    <property type="entry name" value="Mem_transp_PIN-like"/>
</dbReference>
<keyword evidence="6 8" id="KW-1133">Transmembrane helix</keyword>
<feature type="transmembrane region" description="Helical" evidence="8">
    <location>
        <begin position="6"/>
        <end position="22"/>
    </location>
</feature>